<evidence type="ECO:0000256" key="2">
    <source>
        <dbReference type="ARBA" id="ARBA00023136"/>
    </source>
</evidence>
<dbReference type="InterPro" id="IPR050330">
    <property type="entry name" value="Bact_OuterMem_StrucFunc"/>
</dbReference>
<reference evidence="7 8" key="1">
    <citation type="submission" date="2018-11" db="EMBL/GenBank/DDBJ databases">
        <authorList>
            <person name="Jang G.I."/>
            <person name="Hwang C.Y."/>
        </authorList>
    </citation>
    <scope>NUCLEOTIDE SEQUENCE [LARGE SCALE GENOMIC DNA]</scope>
    <source>
        <strain evidence="7 8">SSM26</strain>
    </source>
</reference>
<dbReference type="PANTHER" id="PTHR30329">
    <property type="entry name" value="STATOR ELEMENT OF FLAGELLAR MOTOR COMPLEX"/>
    <property type="match status" value="1"/>
</dbReference>
<dbReference type="SUPFAM" id="SSF103088">
    <property type="entry name" value="OmpA-like"/>
    <property type="match status" value="1"/>
</dbReference>
<dbReference type="PRINTS" id="PR01021">
    <property type="entry name" value="OMPADOMAIN"/>
</dbReference>
<keyword evidence="8" id="KW-1185">Reference proteome</keyword>
<comment type="subcellular location">
    <subcellularLocation>
        <location evidence="1">Cell outer membrane</location>
    </subcellularLocation>
</comment>
<evidence type="ECO:0000313" key="8">
    <source>
        <dbReference type="Proteomes" id="UP000275199"/>
    </source>
</evidence>
<name>A0ABX9XMK7_9PSED</name>
<dbReference type="PANTHER" id="PTHR30329:SF21">
    <property type="entry name" value="LIPOPROTEIN YIAD-RELATED"/>
    <property type="match status" value="1"/>
</dbReference>
<dbReference type="Gene3D" id="3.30.1330.60">
    <property type="entry name" value="OmpA-like domain"/>
    <property type="match status" value="1"/>
</dbReference>
<keyword evidence="5" id="KW-0812">Transmembrane</keyword>
<keyword evidence="5" id="KW-1133">Transmembrane helix</keyword>
<keyword evidence="2 4" id="KW-0472">Membrane</keyword>
<dbReference type="PROSITE" id="PS01068">
    <property type="entry name" value="OMPA_1"/>
    <property type="match status" value="1"/>
</dbReference>
<dbReference type="InterPro" id="IPR006690">
    <property type="entry name" value="OMPA-like_CS"/>
</dbReference>
<dbReference type="PRINTS" id="PR01023">
    <property type="entry name" value="NAFLGMOTY"/>
</dbReference>
<dbReference type="InterPro" id="IPR006664">
    <property type="entry name" value="OMP_bac"/>
</dbReference>
<gene>
    <name evidence="7" type="ORF">EF096_07330</name>
</gene>
<keyword evidence="3" id="KW-0998">Cell outer membrane</keyword>
<dbReference type="CDD" id="cd07185">
    <property type="entry name" value="OmpA_C-like"/>
    <property type="match status" value="1"/>
</dbReference>
<dbReference type="EMBL" id="RKKU01000006">
    <property type="protein sequence ID" value="ROZ85878.1"/>
    <property type="molecule type" value="Genomic_DNA"/>
</dbReference>
<evidence type="ECO:0000256" key="1">
    <source>
        <dbReference type="ARBA" id="ARBA00004442"/>
    </source>
</evidence>
<dbReference type="Proteomes" id="UP000275199">
    <property type="component" value="Unassembled WGS sequence"/>
</dbReference>
<dbReference type="Pfam" id="PF00691">
    <property type="entry name" value="OmpA"/>
    <property type="match status" value="1"/>
</dbReference>
<organism evidence="7 8">
    <name type="scientific">Pseudomonas neustonica</name>
    <dbReference type="NCBI Taxonomy" id="2487346"/>
    <lineage>
        <taxon>Bacteria</taxon>
        <taxon>Pseudomonadati</taxon>
        <taxon>Pseudomonadota</taxon>
        <taxon>Gammaproteobacteria</taxon>
        <taxon>Pseudomonadales</taxon>
        <taxon>Pseudomonadaceae</taxon>
        <taxon>Pseudomonas</taxon>
    </lineage>
</organism>
<evidence type="ECO:0000256" key="3">
    <source>
        <dbReference type="ARBA" id="ARBA00023237"/>
    </source>
</evidence>
<evidence type="ECO:0000313" key="7">
    <source>
        <dbReference type="EMBL" id="ROZ85878.1"/>
    </source>
</evidence>
<dbReference type="InterPro" id="IPR036737">
    <property type="entry name" value="OmpA-like_sf"/>
</dbReference>
<feature type="domain" description="OmpA-like" evidence="6">
    <location>
        <begin position="121"/>
        <end position="237"/>
    </location>
</feature>
<proteinExistence type="predicted"/>
<sequence>MEEPAGSISMRSFRATSFVLSIALVTSSCSQVQQFSSSHSAKINCIAGGIVGATLGAGVGAVTKGDDKAIALGAIAGGAAGCALAMAYKSRLDRLEQIAARENVRLQTETLKSAGLGASDVGIVAQVEDQGMFPTGSAELSAKGRRQVTSLAEAFVGVSDTAILVVGHTDATGSAELNQALSERRAKVVARILEQQGIAADRLFFQGAGSSRPVADNSDPLLRGKNRRVEIVEVDDRATLMARLSSERNNPKYLSYGTSTRANATRSQAAAPPAARTGVLVGQTEPVKPAPQRVELREDARFAVDFGGVPVSTGRWELGSAIAPKSAGFSFIPTAHAADMPVVSCDQDLPRKSGEAVSLASGDALETRNTTDYLPGYNNRVWAQTVHGHLVTISPVSILRDSAAVGRQPFIQIVEQYSEGNRNASFKGNAIANTYEGESRVLYRVFLTDSPSPVSCLDVVFSKGSSQATDGVLIYPDQRGESYTAKFVPLRT</sequence>
<feature type="transmembrane region" description="Helical" evidence="5">
    <location>
        <begin position="69"/>
        <end position="88"/>
    </location>
</feature>
<dbReference type="InterPro" id="IPR006665">
    <property type="entry name" value="OmpA-like"/>
</dbReference>
<accession>A0ABX9XMK7</accession>
<protein>
    <submittedName>
        <fullName evidence="7">OmpA family protein</fullName>
    </submittedName>
</protein>
<feature type="transmembrane region" description="Helical" evidence="5">
    <location>
        <begin position="41"/>
        <end position="62"/>
    </location>
</feature>
<evidence type="ECO:0000259" key="6">
    <source>
        <dbReference type="PROSITE" id="PS51123"/>
    </source>
</evidence>
<dbReference type="PROSITE" id="PS51123">
    <property type="entry name" value="OMPA_2"/>
    <property type="match status" value="1"/>
</dbReference>
<comment type="caution">
    <text evidence="7">The sequence shown here is derived from an EMBL/GenBank/DDBJ whole genome shotgun (WGS) entry which is preliminary data.</text>
</comment>
<evidence type="ECO:0000256" key="5">
    <source>
        <dbReference type="SAM" id="Phobius"/>
    </source>
</evidence>
<evidence type="ECO:0000256" key="4">
    <source>
        <dbReference type="PROSITE-ProRule" id="PRU00473"/>
    </source>
</evidence>